<sequence length="98" mass="10478">MLDLFLLLSAADVLRAESVITEGSCCRPPPGDTHLETLTWRHAPGGGSEGPKAGTQNRDPEQGPRTGTQYRDPVQGPRTGTQNRDPEQGPPGDSSWLS</sequence>
<feature type="region of interest" description="Disordered" evidence="1">
    <location>
        <begin position="22"/>
        <end position="98"/>
    </location>
</feature>
<accession>A0A4Z2JDS8</accession>
<feature type="chain" id="PRO_5021297282" evidence="2">
    <location>
        <begin position="17"/>
        <end position="98"/>
    </location>
</feature>
<evidence type="ECO:0000256" key="2">
    <source>
        <dbReference type="SAM" id="SignalP"/>
    </source>
</evidence>
<feature type="signal peptide" evidence="2">
    <location>
        <begin position="1"/>
        <end position="16"/>
    </location>
</feature>
<keyword evidence="4" id="KW-1185">Reference proteome</keyword>
<comment type="caution">
    <text evidence="3">The sequence shown here is derived from an EMBL/GenBank/DDBJ whole genome shotgun (WGS) entry which is preliminary data.</text>
</comment>
<dbReference type="EMBL" id="SRLO01000007">
    <property type="protein sequence ID" value="TNN88171.1"/>
    <property type="molecule type" value="Genomic_DNA"/>
</dbReference>
<dbReference type="Proteomes" id="UP000314294">
    <property type="component" value="Unassembled WGS sequence"/>
</dbReference>
<dbReference type="AlphaFoldDB" id="A0A4Z2JDS8"/>
<evidence type="ECO:0000313" key="4">
    <source>
        <dbReference type="Proteomes" id="UP000314294"/>
    </source>
</evidence>
<dbReference type="OrthoDB" id="9625900at2759"/>
<evidence type="ECO:0000313" key="3">
    <source>
        <dbReference type="EMBL" id="TNN88171.1"/>
    </source>
</evidence>
<gene>
    <name evidence="3" type="ORF">EYF80_001752</name>
</gene>
<evidence type="ECO:0000256" key="1">
    <source>
        <dbReference type="SAM" id="MobiDB-lite"/>
    </source>
</evidence>
<name>A0A4Z2JDS8_9TELE</name>
<keyword evidence="2" id="KW-0732">Signal</keyword>
<organism evidence="3 4">
    <name type="scientific">Liparis tanakae</name>
    <name type="common">Tanaka's snailfish</name>
    <dbReference type="NCBI Taxonomy" id="230148"/>
    <lineage>
        <taxon>Eukaryota</taxon>
        <taxon>Metazoa</taxon>
        <taxon>Chordata</taxon>
        <taxon>Craniata</taxon>
        <taxon>Vertebrata</taxon>
        <taxon>Euteleostomi</taxon>
        <taxon>Actinopterygii</taxon>
        <taxon>Neopterygii</taxon>
        <taxon>Teleostei</taxon>
        <taxon>Neoteleostei</taxon>
        <taxon>Acanthomorphata</taxon>
        <taxon>Eupercaria</taxon>
        <taxon>Perciformes</taxon>
        <taxon>Cottioidei</taxon>
        <taxon>Cottales</taxon>
        <taxon>Liparidae</taxon>
        <taxon>Liparis</taxon>
    </lineage>
</organism>
<protein>
    <submittedName>
        <fullName evidence="3">Uncharacterized protein</fullName>
    </submittedName>
</protein>
<proteinExistence type="predicted"/>
<reference evidence="3 4" key="1">
    <citation type="submission" date="2019-03" db="EMBL/GenBank/DDBJ databases">
        <title>First draft genome of Liparis tanakae, snailfish: a comprehensive survey of snailfish specific genes.</title>
        <authorList>
            <person name="Kim W."/>
            <person name="Song I."/>
            <person name="Jeong J.-H."/>
            <person name="Kim D."/>
            <person name="Kim S."/>
            <person name="Ryu S."/>
            <person name="Song J.Y."/>
            <person name="Lee S.K."/>
        </authorList>
    </citation>
    <scope>NUCLEOTIDE SEQUENCE [LARGE SCALE GENOMIC DNA]</scope>
    <source>
        <tissue evidence="3">Muscle</tissue>
    </source>
</reference>